<keyword evidence="2" id="KW-0862">Zinc</keyword>
<name>A0A0G2Z4G4_9BACT</name>
<dbReference type="RefSeq" id="WP_047753635.1">
    <property type="nucleotide sequence ID" value="NZ_CAJUHA010000010.1"/>
</dbReference>
<dbReference type="Gene3D" id="2.60.120.10">
    <property type="entry name" value="Jelly Rolls"/>
    <property type="match status" value="1"/>
</dbReference>
<evidence type="ECO:0000256" key="2">
    <source>
        <dbReference type="ARBA" id="ARBA00022833"/>
    </source>
</evidence>
<feature type="domain" description="Phosphomannose isomerase type I catalytic" evidence="3">
    <location>
        <begin position="25"/>
        <end position="98"/>
    </location>
</feature>
<keyword evidence="5" id="KW-1185">Reference proteome</keyword>
<dbReference type="InterPro" id="IPR046457">
    <property type="entry name" value="PMI_typeI_cat"/>
</dbReference>
<dbReference type="OrthoDB" id="9808275at2"/>
<dbReference type="EMBL" id="CP011232">
    <property type="protein sequence ID" value="AKI96500.1"/>
    <property type="molecule type" value="Genomic_DNA"/>
</dbReference>
<evidence type="ECO:0000313" key="4">
    <source>
        <dbReference type="EMBL" id="AKI96500.1"/>
    </source>
</evidence>
<dbReference type="Pfam" id="PF20511">
    <property type="entry name" value="PMI_typeI_cat"/>
    <property type="match status" value="1"/>
</dbReference>
<organism evidence="4 5">
    <name type="scientific">Kosmotoga pacifica</name>
    <dbReference type="NCBI Taxonomy" id="1330330"/>
    <lineage>
        <taxon>Bacteria</taxon>
        <taxon>Thermotogati</taxon>
        <taxon>Thermotogota</taxon>
        <taxon>Thermotogae</taxon>
        <taxon>Kosmotogales</taxon>
        <taxon>Kosmotogaceae</taxon>
        <taxon>Kosmotoga</taxon>
    </lineage>
</organism>
<evidence type="ECO:0000313" key="5">
    <source>
        <dbReference type="Proteomes" id="UP000035159"/>
    </source>
</evidence>
<dbReference type="Proteomes" id="UP000035159">
    <property type="component" value="Chromosome"/>
</dbReference>
<reference evidence="4 5" key="1">
    <citation type="submission" date="2015-04" db="EMBL/GenBank/DDBJ databases">
        <title>Complete Genome Sequence of Kosmotoga pacifica SLHLJ1.</title>
        <authorList>
            <person name="Jiang L.J."/>
            <person name="Shao Z.Z."/>
            <person name="Jebbar M."/>
        </authorList>
    </citation>
    <scope>NUCLEOTIDE SEQUENCE [LARGE SCALE GENOMIC DNA]</scope>
    <source>
        <strain evidence="4 5">SLHLJ1</strain>
    </source>
</reference>
<dbReference type="PATRIC" id="fig|1330330.3.peg.30"/>
<dbReference type="SUPFAM" id="SSF51182">
    <property type="entry name" value="RmlC-like cupins"/>
    <property type="match status" value="1"/>
</dbReference>
<dbReference type="GO" id="GO:0004476">
    <property type="term" value="F:mannose-6-phosphate isomerase activity"/>
    <property type="evidence" value="ECO:0007669"/>
    <property type="project" value="InterPro"/>
</dbReference>
<dbReference type="InterPro" id="IPR014710">
    <property type="entry name" value="RmlC-like_jellyroll"/>
</dbReference>
<evidence type="ECO:0000259" key="3">
    <source>
        <dbReference type="Pfam" id="PF20511"/>
    </source>
</evidence>
<dbReference type="GO" id="GO:0008270">
    <property type="term" value="F:zinc ion binding"/>
    <property type="evidence" value="ECO:0007669"/>
    <property type="project" value="InterPro"/>
</dbReference>
<protein>
    <submittedName>
        <fullName evidence="4">Phosphoheptose isomerase</fullName>
    </submittedName>
</protein>
<sequence>MILRSEPVFSPRPWGNWKLNELYGVESDEPIGEVWLLSDIDSMKTPLKSGDGLHYPGEFIEEFCGRKINRFPLLIKFISTRDWLSVQVHPDDDTARKLEGEPWGKTECWYFTSRGKIAAGFKEKTLPEQIGPDSLSYFELDTGDFVGLPAGLVHALGPDSNLIEIQQASDITYRTYDWGRGRELHIEKAKKAIRPELRPKIIRGLKERVKLGFFSVTPAMEVTGTGIAVVIGEKPELFVVIKDRFSREHPFLWIIVEMRD</sequence>
<proteinExistence type="predicted"/>
<dbReference type="KEGG" id="kpf:IX53_00150"/>
<dbReference type="InterPro" id="IPR051804">
    <property type="entry name" value="Carb_Metab_Reg_Kinase/Isom"/>
</dbReference>
<dbReference type="CDD" id="cd07010">
    <property type="entry name" value="cupin_PMI_type_I_N_bac"/>
    <property type="match status" value="1"/>
</dbReference>
<dbReference type="PANTHER" id="PTHR42742:SF3">
    <property type="entry name" value="FRUCTOKINASE"/>
    <property type="match status" value="1"/>
</dbReference>
<dbReference type="STRING" id="1330330.IX53_00150"/>
<evidence type="ECO:0000256" key="1">
    <source>
        <dbReference type="ARBA" id="ARBA00022723"/>
    </source>
</evidence>
<keyword evidence="1" id="KW-0479">Metal-binding</keyword>
<dbReference type="InterPro" id="IPR011051">
    <property type="entry name" value="RmlC_Cupin_sf"/>
</dbReference>
<accession>A0A0G2Z4G4</accession>
<dbReference type="AlphaFoldDB" id="A0A0G2Z4G4"/>
<gene>
    <name evidence="4" type="ORF">IX53_00150</name>
</gene>
<keyword evidence="4" id="KW-0413">Isomerase</keyword>
<dbReference type="PANTHER" id="PTHR42742">
    <property type="entry name" value="TRANSCRIPTIONAL REPRESSOR MPRA"/>
    <property type="match status" value="1"/>
</dbReference>